<dbReference type="EMBL" id="DYDO01000003">
    <property type="protein sequence ID" value="DBA27847.1"/>
    <property type="molecule type" value="Genomic_DNA"/>
</dbReference>
<accession>A0AAV3AYH0</accession>
<feature type="transmembrane region" description="Helical" evidence="1">
    <location>
        <begin position="44"/>
        <end position="68"/>
    </location>
</feature>
<dbReference type="Proteomes" id="UP001181693">
    <property type="component" value="Unassembled WGS sequence"/>
</dbReference>
<name>A0AAV3AYH0_PYXAD</name>
<keyword evidence="1" id="KW-0472">Membrane</keyword>
<gene>
    <name evidence="2" type="ORF">GDO54_008300</name>
</gene>
<proteinExistence type="predicted"/>
<protein>
    <submittedName>
        <fullName evidence="2">Uncharacterized protein</fullName>
    </submittedName>
</protein>
<keyword evidence="1" id="KW-1133">Transmembrane helix</keyword>
<keyword evidence="1" id="KW-0812">Transmembrane</keyword>
<evidence type="ECO:0000313" key="3">
    <source>
        <dbReference type="Proteomes" id="UP001181693"/>
    </source>
</evidence>
<organism evidence="2 3">
    <name type="scientific">Pyxicephalus adspersus</name>
    <name type="common">African bullfrog</name>
    <dbReference type="NCBI Taxonomy" id="30357"/>
    <lineage>
        <taxon>Eukaryota</taxon>
        <taxon>Metazoa</taxon>
        <taxon>Chordata</taxon>
        <taxon>Craniata</taxon>
        <taxon>Vertebrata</taxon>
        <taxon>Euteleostomi</taxon>
        <taxon>Amphibia</taxon>
        <taxon>Batrachia</taxon>
        <taxon>Anura</taxon>
        <taxon>Neobatrachia</taxon>
        <taxon>Ranoidea</taxon>
        <taxon>Pyxicephalidae</taxon>
        <taxon>Pyxicephalinae</taxon>
        <taxon>Pyxicephalus</taxon>
    </lineage>
</organism>
<reference evidence="2" key="1">
    <citation type="thesis" date="2020" institute="ProQuest LLC" country="789 East Eisenhower Parkway, Ann Arbor, MI, USA">
        <title>Comparative Genomics and Chromosome Evolution.</title>
        <authorList>
            <person name="Mudd A.B."/>
        </authorList>
    </citation>
    <scope>NUCLEOTIDE SEQUENCE</scope>
    <source>
        <strain evidence="2">1538</strain>
        <tissue evidence="2">Blood</tissue>
    </source>
</reference>
<evidence type="ECO:0000313" key="2">
    <source>
        <dbReference type="EMBL" id="DBA27847.1"/>
    </source>
</evidence>
<keyword evidence="3" id="KW-1185">Reference proteome</keyword>
<dbReference type="AlphaFoldDB" id="A0AAV3AYH0"/>
<comment type="caution">
    <text evidence="2">The sequence shown here is derived from an EMBL/GenBank/DDBJ whole genome shotgun (WGS) entry which is preliminary data.</text>
</comment>
<sequence>MAIVLFFCFSFYNIAQYYPACNDFQYVANLGYYGHCVSIAEQRAIFFCFNVVVYFVPHFCLFYIFLYVRVSLFEKKSKHFTTSSWRIARADCHTFWFICFFLGGRTLGC</sequence>
<evidence type="ECO:0000256" key="1">
    <source>
        <dbReference type="SAM" id="Phobius"/>
    </source>
</evidence>